<evidence type="ECO:0000256" key="1">
    <source>
        <dbReference type="ARBA" id="ARBA00022512"/>
    </source>
</evidence>
<dbReference type="PANTHER" id="PTHR23159">
    <property type="entry name" value="CENTROSOMAL PROTEIN 2"/>
    <property type="match status" value="1"/>
</dbReference>
<evidence type="ECO:0000256" key="2">
    <source>
        <dbReference type="ARBA" id="ARBA00022525"/>
    </source>
</evidence>
<feature type="compositionally biased region" description="Basic and acidic residues" evidence="6">
    <location>
        <begin position="76"/>
        <end position="86"/>
    </location>
</feature>
<dbReference type="Proteomes" id="UP000297253">
    <property type="component" value="Unassembled WGS sequence"/>
</dbReference>
<dbReference type="EMBL" id="SPPD01000011">
    <property type="protein sequence ID" value="TFU97471.1"/>
    <property type="molecule type" value="Genomic_DNA"/>
</dbReference>
<dbReference type="SUPFAM" id="SSF57997">
    <property type="entry name" value="Tropomyosin"/>
    <property type="match status" value="1"/>
</dbReference>
<dbReference type="NCBIfam" id="TIGR01167">
    <property type="entry name" value="LPXTG_anchor"/>
    <property type="match status" value="1"/>
</dbReference>
<evidence type="ECO:0000256" key="4">
    <source>
        <dbReference type="ARBA" id="ARBA00023088"/>
    </source>
</evidence>
<dbReference type="Gene3D" id="1.20.120.330">
    <property type="entry name" value="Nucleotidyltransferases domain 2"/>
    <property type="match status" value="3"/>
</dbReference>
<feature type="compositionally biased region" description="Low complexity" evidence="6">
    <location>
        <begin position="174"/>
        <end position="186"/>
    </location>
</feature>
<feature type="coiled-coil region" evidence="5">
    <location>
        <begin position="656"/>
        <end position="746"/>
    </location>
</feature>
<feature type="region of interest" description="Disordered" evidence="6">
    <location>
        <begin position="55"/>
        <end position="86"/>
    </location>
</feature>
<evidence type="ECO:0000313" key="10">
    <source>
        <dbReference type="Proteomes" id="UP000297253"/>
    </source>
</evidence>
<feature type="domain" description="Gram-positive cocci surface proteins LPxTG" evidence="8">
    <location>
        <begin position="828"/>
        <end position="858"/>
    </location>
</feature>
<feature type="region of interest" description="Disordered" evidence="6">
    <location>
        <begin position="120"/>
        <end position="147"/>
    </location>
</feature>
<evidence type="ECO:0000313" key="9">
    <source>
        <dbReference type="EMBL" id="TFU97471.1"/>
    </source>
</evidence>
<feature type="region of interest" description="Disordered" evidence="6">
    <location>
        <begin position="778"/>
        <end position="797"/>
    </location>
</feature>
<feature type="chain" id="PRO_5021194200" evidence="7">
    <location>
        <begin position="27"/>
        <end position="860"/>
    </location>
</feature>
<feature type="compositionally biased region" description="Low complexity" evidence="6">
    <location>
        <begin position="55"/>
        <end position="72"/>
    </location>
</feature>
<name>A0A4Y9JAA5_9STRE</name>
<keyword evidence="4" id="KW-0572">Peptidoglycan-anchor</keyword>
<feature type="signal peptide" evidence="7">
    <location>
        <begin position="1"/>
        <end position="26"/>
    </location>
</feature>
<evidence type="ECO:0000256" key="7">
    <source>
        <dbReference type="SAM" id="SignalP"/>
    </source>
</evidence>
<keyword evidence="1" id="KW-0134">Cell wall</keyword>
<dbReference type="AlphaFoldDB" id="A0A4Y9JAA5"/>
<feature type="compositionally biased region" description="Basic and acidic residues" evidence="6">
    <location>
        <begin position="120"/>
        <end position="130"/>
    </location>
</feature>
<dbReference type="NCBIfam" id="TIGR04320">
    <property type="entry name" value="Surf_Exclu_PgrA"/>
    <property type="match status" value="1"/>
</dbReference>
<keyword evidence="2" id="KW-0964">Secreted</keyword>
<feature type="coiled-coil region" evidence="5">
    <location>
        <begin position="549"/>
        <end position="576"/>
    </location>
</feature>
<dbReference type="Pfam" id="PF00746">
    <property type="entry name" value="Gram_pos_anchor"/>
    <property type="match status" value="1"/>
</dbReference>
<dbReference type="OrthoDB" id="2216131at2"/>
<gene>
    <name evidence="9" type="ORF">E4T82_07975</name>
</gene>
<reference evidence="9 10" key="1">
    <citation type="submission" date="2019-03" db="EMBL/GenBank/DDBJ databases">
        <title>Diversity of the mouse oral microbiome.</title>
        <authorList>
            <person name="Joseph S."/>
            <person name="Aduse-Opoku J."/>
            <person name="Curtis M."/>
            <person name="Wade W."/>
            <person name="Hashim A."/>
        </authorList>
    </citation>
    <scope>NUCLEOTIDE SEQUENCE [LARGE SCALE GENOMIC DNA]</scope>
    <source>
        <strain evidence="9 10">WM131</strain>
    </source>
</reference>
<dbReference type="RefSeq" id="WP_135182342.1">
    <property type="nucleotide sequence ID" value="NZ_JADGKZ010000011.1"/>
</dbReference>
<feature type="region of interest" description="Disordered" evidence="6">
    <location>
        <begin position="235"/>
        <end position="255"/>
    </location>
</feature>
<dbReference type="PANTHER" id="PTHR23159:SF66">
    <property type="entry name" value="OS04G0158400 PROTEIN"/>
    <property type="match status" value="1"/>
</dbReference>
<evidence type="ECO:0000256" key="6">
    <source>
        <dbReference type="SAM" id="MobiDB-lite"/>
    </source>
</evidence>
<proteinExistence type="predicted"/>
<dbReference type="InterPro" id="IPR027607">
    <property type="entry name" value="Surf_Exclu_SEC10/PgrA"/>
</dbReference>
<evidence type="ECO:0000259" key="8">
    <source>
        <dbReference type="Pfam" id="PF00746"/>
    </source>
</evidence>
<accession>A0A4Y9JAA5</accession>
<evidence type="ECO:0000256" key="5">
    <source>
        <dbReference type="SAM" id="Coils"/>
    </source>
</evidence>
<protein>
    <submittedName>
        <fullName evidence="9">SEC10/PgrA surface exclusion domain-containing protein</fullName>
    </submittedName>
</protein>
<organism evidence="9 10">
    <name type="scientific">Streptococcus cuniculi</name>
    <dbReference type="NCBI Taxonomy" id="1432788"/>
    <lineage>
        <taxon>Bacteria</taxon>
        <taxon>Bacillati</taxon>
        <taxon>Bacillota</taxon>
        <taxon>Bacilli</taxon>
        <taxon>Lactobacillales</taxon>
        <taxon>Streptococcaceae</taxon>
        <taxon>Streptococcus</taxon>
    </lineage>
</organism>
<comment type="caution">
    <text evidence="9">The sequence shown here is derived from an EMBL/GenBank/DDBJ whole genome shotgun (WGS) entry which is preliminary data.</text>
</comment>
<keyword evidence="3 7" id="KW-0732">Signal</keyword>
<sequence length="860" mass="91871">MKNTIKAASALALAATVTSVGNAVQADEVATQPTSTETSAAKLHTEVTKSQVDDAANAAQQASDAADKAQTAVNDAEQKHSQAQEDVTKAEIEVAAAQAIVNEATPEKIADVEAEVTTKTEELSQAEQDKTVAQSELDAAKDAAAPHVKQINDVETDIKADETTLNDTKTNLNSAKQAQSTAAQAKSDAETAMANADKAVTSAEDAVTKAEAAEQDAAQAESDKAEAIAQAETDVNAKKQSLDAAKDTEKAANNDVAAKQQTVNTAQAKVTQLQATVDRVSHPNVGQTIQLTQDWYDAVFTSTTSREPLSKAYGSWLKYTTGLEPGQTSWLKSEEPLLDAKVRDRFKDNIPLEDWNKAIDVRNLSDEDLIDVTQFYINTINAYAEQIEELLNKNHTGPRIRTRRMTMTTSTLALSRMMSAHVQNKWPDTSRTHHTELNDSVYDQHGINVGLQALAPSRVASTLGNLKLDINKAINLMMFRDGDANHGHTLTILPTIVRSTDPDPDKLTETPIVTIAPTAKSPYLYSLYIDAAVYKDDNKLMSELIISDKDAAKAQLATAKDELTTAQVQLNTAKQAQSAAKAAVDAAQSEFDDATVKLNSLKDGSALALAKAKVTQAKQTLSNAKAAQTKANDDLTKATANEAKAAETVANLTQSVNDITANLTAKRQQLDELKANAADKLAAVDAAQAKYNAASAKVVELKAGIDKAQNLLNSYKNAGPLLDAAKAKLETLVEAEKAAADELNTAKADLAKAVQTATAATDYYNKLKAQYDAEQAFNVSPTPLPDKRPGYSPSDDVNLVPLVNNSTRAGIRQNADGSLSYSRVARSKTLPNTGEKRAITALFGGLLLLTGLSLHKKREN</sequence>
<dbReference type="InterPro" id="IPR019931">
    <property type="entry name" value="LPXTG_anchor"/>
</dbReference>
<keyword evidence="5" id="KW-0175">Coiled coil</keyword>
<evidence type="ECO:0000256" key="3">
    <source>
        <dbReference type="ARBA" id="ARBA00022729"/>
    </source>
</evidence>
<feature type="region of interest" description="Disordered" evidence="6">
    <location>
        <begin position="169"/>
        <end position="197"/>
    </location>
</feature>
<feature type="compositionally biased region" description="Basic and acidic residues" evidence="6">
    <location>
        <begin position="235"/>
        <end position="252"/>
    </location>
</feature>